<proteinExistence type="predicted"/>
<protein>
    <submittedName>
        <fullName evidence="1">Uncharacterized protein</fullName>
    </submittedName>
</protein>
<dbReference type="AlphaFoldDB" id="A0A0A9ATQ8"/>
<dbReference type="EMBL" id="GBRH01245585">
    <property type="protein sequence ID" value="JAD52310.1"/>
    <property type="molecule type" value="Transcribed_RNA"/>
</dbReference>
<name>A0A0A9ATQ8_ARUDO</name>
<accession>A0A0A9ATQ8</accession>
<reference evidence="1" key="2">
    <citation type="journal article" date="2015" name="Data Brief">
        <title>Shoot transcriptome of the giant reed, Arundo donax.</title>
        <authorList>
            <person name="Barrero R.A."/>
            <person name="Guerrero F.D."/>
            <person name="Moolhuijzen P."/>
            <person name="Goolsby J.A."/>
            <person name="Tidwell J."/>
            <person name="Bellgard S.E."/>
            <person name="Bellgard M.I."/>
        </authorList>
    </citation>
    <scope>NUCLEOTIDE SEQUENCE</scope>
    <source>
        <tissue evidence="1">Shoot tissue taken approximately 20 cm above the soil surface</tissue>
    </source>
</reference>
<reference evidence="1" key="1">
    <citation type="submission" date="2014-09" db="EMBL/GenBank/DDBJ databases">
        <authorList>
            <person name="Magalhaes I.L.F."/>
            <person name="Oliveira U."/>
            <person name="Santos F.R."/>
            <person name="Vidigal T.H.D.A."/>
            <person name="Brescovit A.D."/>
            <person name="Santos A.J."/>
        </authorList>
    </citation>
    <scope>NUCLEOTIDE SEQUENCE</scope>
    <source>
        <tissue evidence="1">Shoot tissue taken approximately 20 cm above the soil surface</tissue>
    </source>
</reference>
<sequence>MTNFQTAKNRENVDWCAVCTLKISWMVHSLISLETEVHA</sequence>
<evidence type="ECO:0000313" key="1">
    <source>
        <dbReference type="EMBL" id="JAD52310.1"/>
    </source>
</evidence>
<organism evidence="1">
    <name type="scientific">Arundo donax</name>
    <name type="common">Giant reed</name>
    <name type="synonym">Donax arundinaceus</name>
    <dbReference type="NCBI Taxonomy" id="35708"/>
    <lineage>
        <taxon>Eukaryota</taxon>
        <taxon>Viridiplantae</taxon>
        <taxon>Streptophyta</taxon>
        <taxon>Embryophyta</taxon>
        <taxon>Tracheophyta</taxon>
        <taxon>Spermatophyta</taxon>
        <taxon>Magnoliopsida</taxon>
        <taxon>Liliopsida</taxon>
        <taxon>Poales</taxon>
        <taxon>Poaceae</taxon>
        <taxon>PACMAD clade</taxon>
        <taxon>Arundinoideae</taxon>
        <taxon>Arundineae</taxon>
        <taxon>Arundo</taxon>
    </lineage>
</organism>